<evidence type="ECO:0000256" key="5">
    <source>
        <dbReference type="ARBA" id="ARBA00013433"/>
    </source>
</evidence>
<organism evidence="12 13">
    <name type="scientific">Pollutimonas thiosulfatoxidans</name>
    <dbReference type="NCBI Taxonomy" id="2028345"/>
    <lineage>
        <taxon>Bacteria</taxon>
        <taxon>Pseudomonadati</taxon>
        <taxon>Pseudomonadota</taxon>
        <taxon>Betaproteobacteria</taxon>
        <taxon>Burkholderiales</taxon>
        <taxon>Alcaligenaceae</taxon>
        <taxon>Pollutimonas</taxon>
    </lineage>
</organism>
<dbReference type="Proteomes" id="UP000283474">
    <property type="component" value="Chromosome"/>
</dbReference>
<dbReference type="NCBIfam" id="TIGR02541">
    <property type="entry name" value="flagell_FlgJ"/>
    <property type="match status" value="1"/>
</dbReference>
<evidence type="ECO:0000259" key="11">
    <source>
        <dbReference type="SMART" id="SM00047"/>
    </source>
</evidence>
<dbReference type="InterPro" id="IPR051056">
    <property type="entry name" value="Glycosyl_Hydrolase_73"/>
</dbReference>
<evidence type="ECO:0000256" key="3">
    <source>
        <dbReference type="ARBA" id="ARBA00006880"/>
    </source>
</evidence>
<evidence type="ECO:0000256" key="4">
    <source>
        <dbReference type="ARBA" id="ARBA00007974"/>
    </source>
</evidence>
<keyword evidence="12" id="KW-0969">Cilium</keyword>
<protein>
    <recommendedName>
        <fullName evidence="5">Peptidoglycan hydrolase FlgJ</fullName>
    </recommendedName>
    <alternativeName>
        <fullName evidence="10">Muramidase FlgJ</fullName>
    </alternativeName>
</protein>
<comment type="function">
    <text evidence="1">Flagellum-specific muramidase which hydrolyzes the peptidoglycan layer to assemble the rod structure in the periplasmic space.</text>
</comment>
<dbReference type="OrthoDB" id="289937at2"/>
<reference evidence="12 13" key="1">
    <citation type="submission" date="2017-08" db="EMBL/GenBank/DDBJ databases">
        <authorList>
            <person name="Park S.-J."/>
            <person name="Kim H."/>
        </authorList>
    </citation>
    <scope>NUCLEOTIDE SEQUENCE [LARGE SCALE GENOMIC DNA]</scope>
    <source>
        <strain evidence="13">ye3</strain>
    </source>
</reference>
<keyword evidence="6" id="KW-0574">Periplasm</keyword>
<comment type="subcellular location">
    <subcellularLocation>
        <location evidence="2">Periplasm</location>
    </subcellularLocation>
</comment>
<dbReference type="InterPro" id="IPR002901">
    <property type="entry name" value="MGlyc_endo_b_GlcNAc-like_dom"/>
</dbReference>
<dbReference type="SMART" id="SM00047">
    <property type="entry name" value="LYZ2"/>
    <property type="match status" value="1"/>
</dbReference>
<evidence type="ECO:0000256" key="6">
    <source>
        <dbReference type="ARBA" id="ARBA00022764"/>
    </source>
</evidence>
<dbReference type="Gene3D" id="1.10.530.10">
    <property type="match status" value="1"/>
</dbReference>
<evidence type="ECO:0000256" key="10">
    <source>
        <dbReference type="ARBA" id="ARBA00030835"/>
    </source>
</evidence>
<dbReference type="PANTHER" id="PTHR33308:SF9">
    <property type="entry name" value="PEPTIDOGLYCAN HYDROLASE FLGJ"/>
    <property type="match status" value="1"/>
</dbReference>
<dbReference type="PANTHER" id="PTHR33308">
    <property type="entry name" value="PEPTIDOGLYCAN HYDROLASE FLGJ"/>
    <property type="match status" value="1"/>
</dbReference>
<keyword evidence="12" id="KW-0966">Cell projection</keyword>
<dbReference type="Gene3D" id="2.10.70.40">
    <property type="entry name" value="peptidoglycan hydrolase"/>
    <property type="match status" value="1"/>
</dbReference>
<keyword evidence="13" id="KW-1185">Reference proteome</keyword>
<evidence type="ECO:0000256" key="7">
    <source>
        <dbReference type="ARBA" id="ARBA00022801"/>
    </source>
</evidence>
<dbReference type="AlphaFoldDB" id="A0A410G9E1"/>
<dbReference type="GO" id="GO:0016798">
    <property type="term" value="F:hydrolase activity, acting on glycosyl bonds"/>
    <property type="evidence" value="ECO:0007669"/>
    <property type="project" value="UniProtKB-KW"/>
</dbReference>
<dbReference type="GO" id="GO:0044780">
    <property type="term" value="P:bacterial-type flagellum assembly"/>
    <property type="evidence" value="ECO:0007669"/>
    <property type="project" value="InterPro"/>
</dbReference>
<dbReference type="EMBL" id="CP022987">
    <property type="protein sequence ID" value="QAA92933.1"/>
    <property type="molecule type" value="Genomic_DNA"/>
</dbReference>
<sequence>MAFVQYIPRPTADSVSSLDFSGLNSLKQGASVGAEAPAQAQRQVAQQFEALFIQQMLKQARQVSTQPSLFDSDQTRLAQSMSDEQMALQLSNPGLGLAQALLDQMQANQGGPAHKLGSEPTPPELAASRLPTLQSRVGDNRREDASSISALIDMLARNPITGKIYSAIKGAPEHIQNFVSRMSEAAKVAAAESGVPEKLILSQAALESGWGRREIKAEDGSTSYNLFGIKATSGWKGKVVNIMTTEYENGVAKKVQQPFRAYDSYAESFADYARLISQNDRYRDVVGAASAEEAAHRIQAAGYATDPSYADKLISIMGYFDSGPRGRAG</sequence>
<keyword evidence="7 12" id="KW-0378">Hydrolase</keyword>
<proteinExistence type="inferred from homology"/>
<evidence type="ECO:0000256" key="8">
    <source>
        <dbReference type="ARBA" id="ARBA00023295"/>
    </source>
</evidence>
<dbReference type="KEGG" id="pus:CKA81_03050"/>
<keyword evidence="9" id="KW-0961">Cell wall biogenesis/degradation</keyword>
<dbReference type="GO" id="GO:0071555">
    <property type="term" value="P:cell wall organization"/>
    <property type="evidence" value="ECO:0007669"/>
    <property type="project" value="UniProtKB-KW"/>
</dbReference>
<dbReference type="PRINTS" id="PR01002">
    <property type="entry name" value="FLGFLGJ"/>
</dbReference>
<dbReference type="Pfam" id="PF10135">
    <property type="entry name" value="Rod-binding"/>
    <property type="match status" value="1"/>
</dbReference>
<evidence type="ECO:0000256" key="2">
    <source>
        <dbReference type="ARBA" id="ARBA00004418"/>
    </source>
</evidence>
<dbReference type="InterPro" id="IPR019301">
    <property type="entry name" value="Flagellar_prot_FlgJ_N"/>
</dbReference>
<dbReference type="Pfam" id="PF01832">
    <property type="entry name" value="Glucosaminidase"/>
    <property type="match status" value="1"/>
</dbReference>
<evidence type="ECO:0000313" key="12">
    <source>
        <dbReference type="EMBL" id="QAA92933.1"/>
    </source>
</evidence>
<keyword evidence="8" id="KW-0326">Glycosidase</keyword>
<dbReference type="GO" id="GO:0071973">
    <property type="term" value="P:bacterial-type flagellum-dependent cell motility"/>
    <property type="evidence" value="ECO:0007669"/>
    <property type="project" value="TreeGrafter"/>
</dbReference>
<name>A0A410G9E1_9BURK</name>
<evidence type="ECO:0000256" key="9">
    <source>
        <dbReference type="ARBA" id="ARBA00023316"/>
    </source>
</evidence>
<evidence type="ECO:0000313" key="13">
    <source>
        <dbReference type="Proteomes" id="UP000283474"/>
    </source>
</evidence>
<dbReference type="FunFam" id="2.10.70.40:FF:000001">
    <property type="entry name" value="Flagellar assembly peptidoglycan hydrolase FlgJ"/>
    <property type="match status" value="1"/>
</dbReference>
<feature type="domain" description="Mannosyl-glycoprotein endo-beta-N-acetylglucosamidase-like" evidence="11">
    <location>
        <begin position="170"/>
        <end position="322"/>
    </location>
</feature>
<dbReference type="RefSeq" id="WP_128353985.1">
    <property type="nucleotide sequence ID" value="NZ_CP022987.1"/>
</dbReference>
<gene>
    <name evidence="12" type="primary">flgJ</name>
    <name evidence="12" type="ORF">CKA81_03050</name>
</gene>
<dbReference type="GO" id="GO:0004040">
    <property type="term" value="F:amidase activity"/>
    <property type="evidence" value="ECO:0007669"/>
    <property type="project" value="InterPro"/>
</dbReference>
<comment type="similarity">
    <text evidence="3">In the N-terminal section; belongs to the FlgJ family.</text>
</comment>
<keyword evidence="12" id="KW-0282">Flagellum</keyword>
<dbReference type="GO" id="GO:0042597">
    <property type="term" value="C:periplasmic space"/>
    <property type="evidence" value="ECO:0007669"/>
    <property type="project" value="UniProtKB-SubCell"/>
</dbReference>
<accession>A0A410G9E1</accession>
<evidence type="ECO:0000256" key="1">
    <source>
        <dbReference type="ARBA" id="ARBA00002954"/>
    </source>
</evidence>
<comment type="similarity">
    <text evidence="4">In the C-terminal section; belongs to the glycosyl hydrolase 73 family.</text>
</comment>
<dbReference type="InterPro" id="IPR013377">
    <property type="entry name" value="FlgJ"/>
</dbReference>